<gene>
    <name evidence="1" type="ORF">HMPREF9141_2796</name>
</gene>
<dbReference type="Proteomes" id="UP000005697">
    <property type="component" value="Unassembled WGS sequence"/>
</dbReference>
<name>F0FB29_9BACT</name>
<accession>F0FB29</accession>
<dbReference type="AlphaFoldDB" id="F0FB29"/>
<keyword evidence="2" id="KW-1185">Reference proteome</keyword>
<evidence type="ECO:0000313" key="2">
    <source>
        <dbReference type="Proteomes" id="UP000005697"/>
    </source>
</evidence>
<comment type="caution">
    <text evidence="1">The sequence shown here is derived from an EMBL/GenBank/DDBJ whole genome shotgun (WGS) entry which is preliminary data.</text>
</comment>
<protein>
    <submittedName>
        <fullName evidence="1">Uncharacterized protein</fullName>
    </submittedName>
</protein>
<reference evidence="1 2" key="1">
    <citation type="submission" date="2011-01" db="EMBL/GenBank/DDBJ databases">
        <authorList>
            <person name="Muzny D."/>
            <person name="Qin X."/>
            <person name="Deng J."/>
            <person name="Jiang H."/>
            <person name="Liu Y."/>
            <person name="Qu J."/>
            <person name="Song X.-Z."/>
            <person name="Zhang L."/>
            <person name="Thornton R."/>
            <person name="Coyle M."/>
            <person name="Francisco L."/>
            <person name="Jackson L."/>
            <person name="Javaid M."/>
            <person name="Korchina V."/>
            <person name="Kovar C."/>
            <person name="Mata R."/>
            <person name="Mathew T."/>
            <person name="Ngo R."/>
            <person name="Nguyen L."/>
            <person name="Nguyen N."/>
            <person name="Okwuonu G."/>
            <person name="Ongeri F."/>
            <person name="Pham C."/>
            <person name="Simmons D."/>
            <person name="Wilczek-Boney K."/>
            <person name="Hale W."/>
            <person name="Jakkamsetti A."/>
            <person name="Pham P."/>
            <person name="Ruth R."/>
            <person name="San Lucas F."/>
            <person name="Warren J."/>
            <person name="Zhang J."/>
            <person name="Zhao Z."/>
            <person name="Zhou C."/>
            <person name="Zhu D."/>
            <person name="Lee S."/>
            <person name="Bess C."/>
            <person name="Blankenburg K."/>
            <person name="Forbes L."/>
            <person name="Fu Q."/>
            <person name="Gubbala S."/>
            <person name="Hirani K."/>
            <person name="Jayaseelan J.C."/>
            <person name="Lara F."/>
            <person name="Munidasa M."/>
            <person name="Palculict T."/>
            <person name="Patil S."/>
            <person name="Pu L.-L."/>
            <person name="Saada N."/>
            <person name="Tang L."/>
            <person name="Weissenberger G."/>
            <person name="Zhu Y."/>
            <person name="Hemphill L."/>
            <person name="Shang Y."/>
            <person name="Youmans B."/>
            <person name="Ayvaz T."/>
            <person name="Ross M."/>
            <person name="Santibanez J."/>
            <person name="Aqrawi P."/>
            <person name="Gross S."/>
            <person name="Joshi V."/>
            <person name="Fowler G."/>
            <person name="Nazareth L."/>
            <person name="Reid J."/>
            <person name="Worley K."/>
            <person name="Petrosino J."/>
            <person name="Highlander S."/>
            <person name="Gibbs R."/>
        </authorList>
    </citation>
    <scope>NUCLEOTIDE SEQUENCE [LARGE SCALE GENOMIC DNA]</scope>
    <source>
        <strain evidence="1 2">DSM 16608</strain>
    </source>
</reference>
<proteinExistence type="predicted"/>
<dbReference type="HOGENOM" id="CLU_2635120_0_0_10"/>
<dbReference type="EMBL" id="AEWX01000047">
    <property type="protein sequence ID" value="EGC18792.1"/>
    <property type="molecule type" value="Genomic_DNA"/>
</dbReference>
<evidence type="ECO:0000313" key="1">
    <source>
        <dbReference type="EMBL" id="EGC18792.1"/>
    </source>
</evidence>
<sequence length="77" mass="9087">MPSTRDSGCKGTFFFSNCQIIRRLYGSRLRKNAWKRPHGHRRPLMPSNHRPHSSPDYIWSSLSVPLFQNREKNGSFR</sequence>
<organism evidence="1 2">
    <name type="scientific">Prevotella multiformis DSM 16608</name>
    <dbReference type="NCBI Taxonomy" id="888743"/>
    <lineage>
        <taxon>Bacteria</taxon>
        <taxon>Pseudomonadati</taxon>
        <taxon>Bacteroidota</taxon>
        <taxon>Bacteroidia</taxon>
        <taxon>Bacteroidales</taxon>
        <taxon>Prevotellaceae</taxon>
        <taxon>Prevotella</taxon>
    </lineage>
</organism>